<comment type="caution">
    <text evidence="1">The sequence shown here is derived from an EMBL/GenBank/DDBJ whole genome shotgun (WGS) entry which is preliminary data.</text>
</comment>
<evidence type="ECO:0000313" key="1">
    <source>
        <dbReference type="EMBL" id="KAJ9067217.1"/>
    </source>
</evidence>
<dbReference type="EMBL" id="QTSX02004264">
    <property type="protein sequence ID" value="KAJ9067217.1"/>
    <property type="molecule type" value="Genomic_DNA"/>
</dbReference>
<protein>
    <submittedName>
        <fullName evidence="1">Uncharacterized protein</fullName>
    </submittedName>
</protein>
<gene>
    <name evidence="1" type="ORF">DSO57_1001854</name>
</gene>
<evidence type="ECO:0000313" key="2">
    <source>
        <dbReference type="Proteomes" id="UP001165960"/>
    </source>
</evidence>
<name>A0ACC2SYN1_9FUNG</name>
<sequence length="316" mass="34876">MRPLLNFTAKSWSGIRNVSRQPLALSKSSNFSKVAVIGVRSFSSPADSQTINKAFNDEGENQINLNARLASLVPSYEEIGTYQTRTSPYQDKDTEGPHDITLSKMLAAGLHLGSSTKLWNPLTQPFIFGERAGIHIFNLEITLAYLRRACNFTREVAANGGLIVFLSSKPEFSSAAINAAISCNGFYIYDRWIPGTITNRDFVLRPVMVKGEKEGEFKPKYYKPDLIIVANYADNRTAILEATKMNVPTIALIDSDQDPTGVTYPIPGNDDSVRGLELVFGLLSTAAQEGLQKRQYIDLLKARKETEASQKAAESL</sequence>
<dbReference type="Proteomes" id="UP001165960">
    <property type="component" value="Unassembled WGS sequence"/>
</dbReference>
<accession>A0ACC2SYN1</accession>
<proteinExistence type="predicted"/>
<organism evidence="1 2">
    <name type="scientific">Entomophthora muscae</name>
    <dbReference type="NCBI Taxonomy" id="34485"/>
    <lineage>
        <taxon>Eukaryota</taxon>
        <taxon>Fungi</taxon>
        <taxon>Fungi incertae sedis</taxon>
        <taxon>Zoopagomycota</taxon>
        <taxon>Entomophthoromycotina</taxon>
        <taxon>Entomophthoromycetes</taxon>
        <taxon>Entomophthorales</taxon>
        <taxon>Entomophthoraceae</taxon>
        <taxon>Entomophthora</taxon>
    </lineage>
</organism>
<keyword evidence="2" id="KW-1185">Reference proteome</keyword>
<reference evidence="1" key="1">
    <citation type="submission" date="2022-04" db="EMBL/GenBank/DDBJ databases">
        <title>Genome of the entomopathogenic fungus Entomophthora muscae.</title>
        <authorList>
            <person name="Elya C."/>
            <person name="Lovett B.R."/>
            <person name="Lee E."/>
            <person name="Macias A.M."/>
            <person name="Hajek A.E."/>
            <person name="De Bivort B.L."/>
            <person name="Kasson M.T."/>
            <person name="De Fine Licht H.H."/>
            <person name="Stajich J.E."/>
        </authorList>
    </citation>
    <scope>NUCLEOTIDE SEQUENCE</scope>
    <source>
        <strain evidence="1">Berkeley</strain>
    </source>
</reference>